<evidence type="ECO:0000313" key="2">
    <source>
        <dbReference type="EMBL" id="CAD8660915.1"/>
    </source>
</evidence>
<protein>
    <recommendedName>
        <fullName evidence="3">Apple domain-containing protein</fullName>
    </recommendedName>
</protein>
<dbReference type="PANTHER" id="PTHR33344:SF1">
    <property type="entry name" value="OS06G0214100 PROTEIN"/>
    <property type="match status" value="1"/>
</dbReference>
<dbReference type="EMBL" id="HBFA01012673">
    <property type="protein sequence ID" value="CAD8660915.1"/>
    <property type="molecule type" value="Transcribed_RNA"/>
</dbReference>
<accession>A0A7S0N6E9</accession>
<organism evidence="2">
    <name type="scientific">Pyramimonas obovata</name>
    <dbReference type="NCBI Taxonomy" id="1411642"/>
    <lineage>
        <taxon>Eukaryota</taxon>
        <taxon>Viridiplantae</taxon>
        <taxon>Chlorophyta</taxon>
        <taxon>Pyramimonadophyceae</taxon>
        <taxon>Pyramimonadales</taxon>
        <taxon>Pyramimonadaceae</taxon>
        <taxon>Pyramimonas</taxon>
        <taxon>Pyramimonas incertae sedis</taxon>
    </lineage>
</organism>
<evidence type="ECO:0000256" key="1">
    <source>
        <dbReference type="SAM" id="MobiDB-lite"/>
    </source>
</evidence>
<sequence length="242" mass="26351">MESCIRNRALYLLIIAAIPYTPHRTLNGVAANVLWSDSGVTKPLRGEASTAPDAAGPMHREPRHMHRSAAAAPAPGPPVYDTADECHAERHAGYDGHAFTWGMSFRVHTAGECCDACAAHQRVCGQSASEGREFYRIGGRRETCNRPPGSPESFACNVWVFCPEPLCWANDIHNHTLGECWLKHQADPANPRSPSRGRYPPALRAEHRTAPEKVQWMSGVVVPPGTVVTPSDPSWGKATDDA</sequence>
<gene>
    <name evidence="2" type="ORF">POBO1169_LOCUS6596</name>
</gene>
<evidence type="ECO:0008006" key="3">
    <source>
        <dbReference type="Google" id="ProtNLM"/>
    </source>
</evidence>
<dbReference type="PANTHER" id="PTHR33344">
    <property type="entry name" value="OS02G0761600 PROTEIN"/>
    <property type="match status" value="1"/>
</dbReference>
<proteinExistence type="predicted"/>
<feature type="region of interest" description="Disordered" evidence="1">
    <location>
        <begin position="44"/>
        <end position="76"/>
    </location>
</feature>
<reference evidence="2" key="1">
    <citation type="submission" date="2021-01" db="EMBL/GenBank/DDBJ databases">
        <authorList>
            <person name="Corre E."/>
            <person name="Pelletier E."/>
            <person name="Niang G."/>
            <person name="Scheremetjew M."/>
            <person name="Finn R."/>
            <person name="Kale V."/>
            <person name="Holt S."/>
            <person name="Cochrane G."/>
            <person name="Meng A."/>
            <person name="Brown T."/>
            <person name="Cohen L."/>
        </authorList>
    </citation>
    <scope>NUCLEOTIDE SEQUENCE</scope>
    <source>
        <strain evidence="2">CCMP722</strain>
    </source>
</reference>
<dbReference type="AlphaFoldDB" id="A0A7S0N6E9"/>
<name>A0A7S0N6E9_9CHLO</name>